<dbReference type="STRING" id="1121877.FEAC_20950"/>
<dbReference type="Proteomes" id="UP000032336">
    <property type="component" value="Unassembled WGS sequence"/>
</dbReference>
<evidence type="ECO:0000313" key="2">
    <source>
        <dbReference type="Proteomes" id="UP000032336"/>
    </source>
</evidence>
<sequence>MQARKMCIAVVKSLPALGALDRQCDDISAVADRALDTARPRLPFSASLSVWMSAVRYGFMRWFTSF</sequence>
<dbReference type="EMBL" id="JXUW01000021">
    <property type="protein sequence ID" value="KJE76113.1"/>
    <property type="molecule type" value="Genomic_DNA"/>
</dbReference>
<proteinExistence type="predicted"/>
<keyword evidence="2" id="KW-1185">Reference proteome</keyword>
<protein>
    <submittedName>
        <fullName evidence="1">Uncharacterized protein</fullName>
    </submittedName>
</protein>
<comment type="caution">
    <text evidence="1">The sequence shown here is derived from an EMBL/GenBank/DDBJ whole genome shotgun (WGS) entry which is preliminary data.</text>
</comment>
<reference evidence="1 2" key="1">
    <citation type="submission" date="2015-01" db="EMBL/GenBank/DDBJ databases">
        <title>Draft genome of the acidophilic iron oxidizer Ferrimicrobium acidiphilum strain T23.</title>
        <authorList>
            <person name="Poehlein A."/>
            <person name="Eisen S."/>
            <person name="Schloemann M."/>
            <person name="Johnson B.D."/>
            <person name="Daniel R."/>
            <person name="Muehling M."/>
        </authorList>
    </citation>
    <scope>NUCLEOTIDE SEQUENCE [LARGE SCALE GENOMIC DNA]</scope>
    <source>
        <strain evidence="1 2">T23</strain>
    </source>
</reference>
<dbReference type="AlphaFoldDB" id="A0A0D8FS53"/>
<evidence type="ECO:0000313" key="1">
    <source>
        <dbReference type="EMBL" id="KJE76113.1"/>
    </source>
</evidence>
<name>A0A0D8FS53_9ACTN</name>
<accession>A0A0D8FS53</accession>
<gene>
    <name evidence="1" type="ORF">FEAC_20950</name>
</gene>
<organism evidence="1 2">
    <name type="scientific">Ferrimicrobium acidiphilum DSM 19497</name>
    <dbReference type="NCBI Taxonomy" id="1121877"/>
    <lineage>
        <taxon>Bacteria</taxon>
        <taxon>Bacillati</taxon>
        <taxon>Actinomycetota</taxon>
        <taxon>Acidimicrobiia</taxon>
        <taxon>Acidimicrobiales</taxon>
        <taxon>Acidimicrobiaceae</taxon>
        <taxon>Ferrimicrobium</taxon>
    </lineage>
</organism>